<protein>
    <recommendedName>
        <fullName evidence="4">RNA-directed DNA polymerase from mobile element jockey</fullName>
    </recommendedName>
</protein>
<name>A0A5B7FGN8_PORTR</name>
<evidence type="ECO:0008006" key="4">
    <source>
        <dbReference type="Google" id="ProtNLM"/>
    </source>
</evidence>
<dbReference type="EMBL" id="VSRR010005919">
    <property type="protein sequence ID" value="MPC43634.1"/>
    <property type="molecule type" value="Genomic_DNA"/>
</dbReference>
<evidence type="ECO:0000313" key="3">
    <source>
        <dbReference type="Proteomes" id="UP000324222"/>
    </source>
</evidence>
<gene>
    <name evidence="2" type="ORF">E2C01_037286</name>
</gene>
<feature type="region of interest" description="Disordered" evidence="1">
    <location>
        <begin position="115"/>
        <end position="134"/>
    </location>
</feature>
<evidence type="ECO:0000313" key="2">
    <source>
        <dbReference type="EMBL" id="MPC43634.1"/>
    </source>
</evidence>
<dbReference type="AlphaFoldDB" id="A0A5B7FGN8"/>
<accession>A0A5B7FGN8</accession>
<dbReference type="PANTHER" id="PTHR47510">
    <property type="entry name" value="REVERSE TRANSCRIPTASE DOMAIN-CONTAINING PROTEIN"/>
    <property type="match status" value="1"/>
</dbReference>
<sequence>MVLSPPAVRIRAQLLASLFAGKMKVGNPQQLPPQLIQHWEKTVTMVEVTHQQVKRLLRVLDTKKATGSDDISPHLLMQCSQELAAPLTQVFTTCVQENVWPSVWKEARVVPVHKKKLQDKPKKLQNHIPVLSGG</sequence>
<dbReference type="OrthoDB" id="6380262at2759"/>
<dbReference type="PANTHER" id="PTHR47510:SF3">
    <property type="entry name" value="ENDO_EXONUCLEASE_PHOSPHATASE DOMAIN-CONTAINING PROTEIN"/>
    <property type="match status" value="1"/>
</dbReference>
<comment type="caution">
    <text evidence="2">The sequence shown here is derived from an EMBL/GenBank/DDBJ whole genome shotgun (WGS) entry which is preliminary data.</text>
</comment>
<proteinExistence type="predicted"/>
<evidence type="ECO:0000256" key="1">
    <source>
        <dbReference type="SAM" id="MobiDB-lite"/>
    </source>
</evidence>
<dbReference type="Proteomes" id="UP000324222">
    <property type="component" value="Unassembled WGS sequence"/>
</dbReference>
<keyword evidence="3" id="KW-1185">Reference proteome</keyword>
<organism evidence="2 3">
    <name type="scientific">Portunus trituberculatus</name>
    <name type="common">Swimming crab</name>
    <name type="synonym">Neptunus trituberculatus</name>
    <dbReference type="NCBI Taxonomy" id="210409"/>
    <lineage>
        <taxon>Eukaryota</taxon>
        <taxon>Metazoa</taxon>
        <taxon>Ecdysozoa</taxon>
        <taxon>Arthropoda</taxon>
        <taxon>Crustacea</taxon>
        <taxon>Multicrustacea</taxon>
        <taxon>Malacostraca</taxon>
        <taxon>Eumalacostraca</taxon>
        <taxon>Eucarida</taxon>
        <taxon>Decapoda</taxon>
        <taxon>Pleocyemata</taxon>
        <taxon>Brachyura</taxon>
        <taxon>Eubrachyura</taxon>
        <taxon>Portunoidea</taxon>
        <taxon>Portunidae</taxon>
        <taxon>Portuninae</taxon>
        <taxon>Portunus</taxon>
    </lineage>
</organism>
<reference evidence="2 3" key="1">
    <citation type="submission" date="2019-05" db="EMBL/GenBank/DDBJ databases">
        <title>Another draft genome of Portunus trituberculatus and its Hox gene families provides insights of decapod evolution.</title>
        <authorList>
            <person name="Jeong J.-H."/>
            <person name="Song I."/>
            <person name="Kim S."/>
            <person name="Choi T."/>
            <person name="Kim D."/>
            <person name="Ryu S."/>
            <person name="Kim W."/>
        </authorList>
    </citation>
    <scope>NUCLEOTIDE SEQUENCE [LARGE SCALE GENOMIC DNA]</scope>
    <source>
        <tissue evidence="2">Muscle</tissue>
    </source>
</reference>